<reference evidence="3" key="1">
    <citation type="submission" date="2018-08" db="EMBL/GenBank/DDBJ databases">
        <authorList>
            <person name="Rossello M."/>
        </authorList>
    </citation>
    <scope>NUCLEOTIDE SEQUENCE [LARGE SCALE GENOMIC DNA]</scope>
    <source>
        <strain evidence="3">cv. Chinese Spring</strain>
    </source>
</reference>
<evidence type="ECO:0000313" key="3">
    <source>
        <dbReference type="EnsemblPlants" id="TraesCS3B02G144000.1"/>
    </source>
</evidence>
<gene>
    <name evidence="3" type="primary">LOC123069048</name>
</gene>
<dbReference type="PANTHER" id="PTHR33427">
    <property type="entry name" value="HNH ENDONUCLEASE"/>
    <property type="match status" value="1"/>
</dbReference>
<dbReference type="AlphaFoldDB" id="A0A3B6FME9"/>
<evidence type="ECO:0000256" key="1">
    <source>
        <dbReference type="SAM" id="Coils"/>
    </source>
</evidence>
<feature type="compositionally biased region" description="Basic and acidic residues" evidence="2">
    <location>
        <begin position="827"/>
        <end position="844"/>
    </location>
</feature>
<feature type="compositionally biased region" description="Basic and acidic residues" evidence="2">
    <location>
        <begin position="573"/>
        <end position="589"/>
    </location>
</feature>
<feature type="region of interest" description="Disordered" evidence="2">
    <location>
        <begin position="566"/>
        <end position="661"/>
    </location>
</feature>
<keyword evidence="4" id="KW-1185">Reference proteome</keyword>
<dbReference type="PANTHER" id="PTHR33427:SF2">
    <property type="entry name" value="TRICHOHYALIN"/>
    <property type="match status" value="1"/>
</dbReference>
<dbReference type="Gramene" id="TraesCS3B02G144000.1">
    <property type="protein sequence ID" value="TraesCS3B02G144000.1"/>
    <property type="gene ID" value="TraesCS3B02G144000"/>
</dbReference>
<dbReference type="EnsemblPlants" id="TraesCS3B02G144000.1">
    <property type="protein sequence ID" value="TraesCS3B02G144000.1"/>
    <property type="gene ID" value="TraesCS3B02G144000"/>
</dbReference>
<dbReference type="OrthoDB" id="608866at2759"/>
<dbReference type="OMA" id="YHSADEH"/>
<proteinExistence type="predicted"/>
<dbReference type="SMR" id="A0A3B6FME9"/>
<feature type="coiled-coil region" evidence="1">
    <location>
        <begin position="342"/>
        <end position="400"/>
    </location>
</feature>
<sequence>MAAFTEEERAVDDALGYPKAYARLCRAAGSGGGALGLPYAHGPPGAFLPYVLQPHEVRTCLPSLPQIPLALLSSPLPRRVVCHDLICCVQALRAKDLNETFPVVDAEAAPTANPRGFANLLWKQLHHLGNAGFDPALFRVDAYGNVLYLHADAASPLAWDVHHWFPCARGGRTVPSNLRIMQLQASRKKHNKLEFLVPWWDLQLGISVNQFLSIFASKNTDFRNRAFAFLFADGANEELSSLQAVEAHAFPHHFADMKKKLGLAPAAIVSARGSDNSVLKSIDANRPVRSNYPLIAAKKFSGEKDENMAAAHGHGGNSMMKENNNPDVDGYISNPYLSIAMARDSLRQREEAKKKQAELTELEKEAAEMQQKNEEERVAIQDLEAQLIKRRRRVEKCRRLADAQANYKTVLEKMIRDAMHQSVVYKEQLRLNQTATSTLMARLEAQRAMCDSSETELRKKYQHRDDLERQVKPFIDQARKRYRVDDEIPEERHCESFRYLPERVSRSSPLKQELRVFLEEAQRTSDAYNISLEGGEIGEGTSTMSYVNTEQPSKVISFPRRSISTDENMSYTERGRASVREKLEQSAIRERRHSRGRERKESMVSRGVGTPIKSRDGKGKAAMLESETERSHHASQTVSFPRTPSVPPSPPYRATGVYGTPRYHTEQSLPVQKDDEMLHPRRVARAEDNENMNYRGKGHVDKWLHMLMEDQQEEGNEVAYRSSEDHNAAEENGSDDEQEIQSRIGDEDESCRNEITECVDEITECVDAIVDVGGEDAATHHGTPRCRDSFDIKEEKVERKIWFPRSDSGRGFRSLPSSPSKILGMRRGSDCAGRKPKVGGDDDRRYGYEDLVSTSSSKFLSKCKQAIKKAVHK</sequence>
<accession>A0A3B6FME9</accession>
<name>A0A3B6FME9_WHEAT</name>
<reference evidence="3" key="2">
    <citation type="submission" date="2018-10" db="UniProtKB">
        <authorList>
            <consortium name="EnsemblPlants"/>
        </authorList>
    </citation>
    <scope>IDENTIFICATION</scope>
</reference>
<feature type="region of interest" description="Disordered" evidence="2">
    <location>
        <begin position="713"/>
        <end position="750"/>
    </location>
</feature>
<dbReference type="Proteomes" id="UP000019116">
    <property type="component" value="Chromosome 3B"/>
</dbReference>
<organism evidence="3">
    <name type="scientific">Triticum aestivum</name>
    <name type="common">Wheat</name>
    <dbReference type="NCBI Taxonomy" id="4565"/>
    <lineage>
        <taxon>Eukaryota</taxon>
        <taxon>Viridiplantae</taxon>
        <taxon>Streptophyta</taxon>
        <taxon>Embryophyta</taxon>
        <taxon>Tracheophyta</taxon>
        <taxon>Spermatophyta</taxon>
        <taxon>Magnoliopsida</taxon>
        <taxon>Liliopsida</taxon>
        <taxon>Poales</taxon>
        <taxon>Poaceae</taxon>
        <taxon>BOP clade</taxon>
        <taxon>Pooideae</taxon>
        <taxon>Triticodae</taxon>
        <taxon>Triticeae</taxon>
        <taxon>Triticinae</taxon>
        <taxon>Triticum</taxon>
    </lineage>
</organism>
<feature type="region of interest" description="Disordered" evidence="2">
    <location>
        <begin position="808"/>
        <end position="844"/>
    </location>
</feature>
<keyword evidence="1" id="KW-0175">Coiled coil</keyword>
<evidence type="ECO:0000256" key="2">
    <source>
        <dbReference type="SAM" id="MobiDB-lite"/>
    </source>
</evidence>
<protein>
    <submittedName>
        <fullName evidence="3">Uncharacterized protein</fullName>
    </submittedName>
</protein>
<evidence type="ECO:0000313" key="4">
    <source>
        <dbReference type="Proteomes" id="UP000019116"/>
    </source>
</evidence>